<gene>
    <name evidence="4" type="ORF">R3P38DRAFT_2616715</name>
</gene>
<dbReference type="InterPro" id="IPR032675">
    <property type="entry name" value="LRR_dom_sf"/>
</dbReference>
<protein>
    <submittedName>
        <fullName evidence="4">F-box domain-containing protein</fullName>
    </submittedName>
</protein>
<feature type="compositionally biased region" description="Acidic residues" evidence="2">
    <location>
        <begin position="376"/>
        <end position="391"/>
    </location>
</feature>
<dbReference type="InterPro" id="IPR036047">
    <property type="entry name" value="F-box-like_dom_sf"/>
</dbReference>
<evidence type="ECO:0000259" key="3">
    <source>
        <dbReference type="Pfam" id="PF12937"/>
    </source>
</evidence>
<evidence type="ECO:0000313" key="4">
    <source>
        <dbReference type="EMBL" id="KAK7036064.1"/>
    </source>
</evidence>
<keyword evidence="1" id="KW-0175">Coiled coil</keyword>
<feature type="coiled-coil region" evidence="1">
    <location>
        <begin position="12"/>
        <end position="39"/>
    </location>
</feature>
<proteinExistence type="predicted"/>
<dbReference type="Gene3D" id="3.80.10.10">
    <property type="entry name" value="Ribonuclease Inhibitor"/>
    <property type="match status" value="1"/>
</dbReference>
<dbReference type="Pfam" id="PF12937">
    <property type="entry name" value="F-box-like"/>
    <property type="match status" value="1"/>
</dbReference>
<evidence type="ECO:0000256" key="1">
    <source>
        <dbReference type="SAM" id="Coils"/>
    </source>
</evidence>
<evidence type="ECO:0000313" key="5">
    <source>
        <dbReference type="Proteomes" id="UP001362999"/>
    </source>
</evidence>
<sequence>MLVNLQCDRRRISDIESHISELQRTVAALEDEKAVLCDRLNAYKYPVLTLPNEITSEIFLHFIPPYPECSPLVGPYSPMQLMRICRKWRAVALATPSLWRTIGFTYIDSPLLHPADKGLDGLIGAWIERSGSCPLSVNISHSWPLLRPAHAARAISAVIPSYARWEHLQLCLDGESLPEIQGSMPQLRSIDLDVSTVPDSMLFRLCDMPQLRTASLSHPAALRVALPWSQLTTLKLLQIPPPYCPRILRQTVCLVHCDLLFANDKGTIYTGPDINLPHLQSLSLKPFYAMFVRGFHSALVVPALRQLEIPERFLGENPPDSLRSFISKSACKLTQLRITFREVRHQRPVVADALYRAACPTALDFSSGLGSGHESEDCESEFGSEPDYDSY</sequence>
<organism evidence="4 5">
    <name type="scientific">Favolaschia claudopus</name>
    <dbReference type="NCBI Taxonomy" id="2862362"/>
    <lineage>
        <taxon>Eukaryota</taxon>
        <taxon>Fungi</taxon>
        <taxon>Dikarya</taxon>
        <taxon>Basidiomycota</taxon>
        <taxon>Agaricomycotina</taxon>
        <taxon>Agaricomycetes</taxon>
        <taxon>Agaricomycetidae</taxon>
        <taxon>Agaricales</taxon>
        <taxon>Marasmiineae</taxon>
        <taxon>Mycenaceae</taxon>
        <taxon>Favolaschia</taxon>
    </lineage>
</organism>
<feature type="domain" description="F-box" evidence="3">
    <location>
        <begin position="48"/>
        <end position="104"/>
    </location>
</feature>
<keyword evidence="5" id="KW-1185">Reference proteome</keyword>
<dbReference type="Proteomes" id="UP001362999">
    <property type="component" value="Unassembled WGS sequence"/>
</dbReference>
<name>A0AAW0CBD5_9AGAR</name>
<comment type="caution">
    <text evidence="4">The sequence shown here is derived from an EMBL/GenBank/DDBJ whole genome shotgun (WGS) entry which is preliminary data.</text>
</comment>
<dbReference type="Gene3D" id="1.20.1280.50">
    <property type="match status" value="1"/>
</dbReference>
<reference evidence="4 5" key="1">
    <citation type="journal article" date="2024" name="J Genomics">
        <title>Draft genome sequencing and assembly of Favolaschia claudopus CIRM-BRFM 2984 isolated from oak limbs.</title>
        <authorList>
            <person name="Navarro D."/>
            <person name="Drula E."/>
            <person name="Chaduli D."/>
            <person name="Cazenave R."/>
            <person name="Ahrendt S."/>
            <person name="Wang J."/>
            <person name="Lipzen A."/>
            <person name="Daum C."/>
            <person name="Barry K."/>
            <person name="Grigoriev I.V."/>
            <person name="Favel A."/>
            <person name="Rosso M.N."/>
            <person name="Martin F."/>
        </authorList>
    </citation>
    <scope>NUCLEOTIDE SEQUENCE [LARGE SCALE GENOMIC DNA]</scope>
    <source>
        <strain evidence="4 5">CIRM-BRFM 2984</strain>
    </source>
</reference>
<feature type="region of interest" description="Disordered" evidence="2">
    <location>
        <begin position="367"/>
        <end position="391"/>
    </location>
</feature>
<dbReference type="SUPFAM" id="SSF81383">
    <property type="entry name" value="F-box domain"/>
    <property type="match status" value="1"/>
</dbReference>
<dbReference type="EMBL" id="JAWWNJ010000019">
    <property type="protein sequence ID" value="KAK7036064.1"/>
    <property type="molecule type" value="Genomic_DNA"/>
</dbReference>
<accession>A0AAW0CBD5</accession>
<dbReference type="AlphaFoldDB" id="A0AAW0CBD5"/>
<dbReference type="InterPro" id="IPR001810">
    <property type="entry name" value="F-box_dom"/>
</dbReference>
<evidence type="ECO:0000256" key="2">
    <source>
        <dbReference type="SAM" id="MobiDB-lite"/>
    </source>
</evidence>
<dbReference type="SUPFAM" id="SSF52047">
    <property type="entry name" value="RNI-like"/>
    <property type="match status" value="1"/>
</dbReference>